<dbReference type="PANTHER" id="PTHR33653:SF1">
    <property type="entry name" value="RIBONUCLEASE VAPC2"/>
    <property type="match status" value="1"/>
</dbReference>
<dbReference type="SUPFAM" id="SSF88723">
    <property type="entry name" value="PIN domain-like"/>
    <property type="match status" value="1"/>
</dbReference>
<protein>
    <recommendedName>
        <fullName evidence="8">Ribonuclease VapC</fullName>
        <shortName evidence="8">RNase VapC</shortName>
        <ecNumber evidence="8">3.1.-.-</ecNumber>
    </recommendedName>
    <alternativeName>
        <fullName evidence="8">Toxin VapC</fullName>
    </alternativeName>
</protein>
<evidence type="ECO:0000259" key="9">
    <source>
        <dbReference type="Pfam" id="PF01850"/>
    </source>
</evidence>
<evidence type="ECO:0000256" key="2">
    <source>
        <dbReference type="ARBA" id="ARBA00022649"/>
    </source>
</evidence>
<evidence type="ECO:0000256" key="7">
    <source>
        <dbReference type="ARBA" id="ARBA00038093"/>
    </source>
</evidence>
<name>A0A7C1FTB7_9CHLR</name>
<evidence type="ECO:0000256" key="5">
    <source>
        <dbReference type="ARBA" id="ARBA00022801"/>
    </source>
</evidence>
<evidence type="ECO:0000256" key="8">
    <source>
        <dbReference type="HAMAP-Rule" id="MF_00265"/>
    </source>
</evidence>
<dbReference type="GO" id="GO:0004540">
    <property type="term" value="F:RNA nuclease activity"/>
    <property type="evidence" value="ECO:0007669"/>
    <property type="project" value="InterPro"/>
</dbReference>
<dbReference type="Pfam" id="PF01850">
    <property type="entry name" value="PIN"/>
    <property type="match status" value="1"/>
</dbReference>
<dbReference type="EMBL" id="DSMG01000102">
    <property type="protein sequence ID" value="HDX31895.1"/>
    <property type="molecule type" value="Genomic_DNA"/>
</dbReference>
<evidence type="ECO:0000256" key="1">
    <source>
        <dbReference type="ARBA" id="ARBA00001946"/>
    </source>
</evidence>
<dbReference type="InterPro" id="IPR002716">
    <property type="entry name" value="PIN_dom"/>
</dbReference>
<keyword evidence="8" id="KW-0800">Toxin</keyword>
<keyword evidence="6 8" id="KW-0460">Magnesium</keyword>
<comment type="caution">
    <text evidence="10">The sequence shown here is derived from an EMBL/GenBank/DDBJ whole genome shotgun (WGS) entry which is preliminary data.</text>
</comment>
<comment type="similarity">
    <text evidence="7 8">Belongs to the PINc/VapC protein family.</text>
</comment>
<reference evidence="10" key="1">
    <citation type="journal article" date="2020" name="mSystems">
        <title>Genome- and Community-Level Interaction Insights into Carbon Utilization and Element Cycling Functions of Hydrothermarchaeota in Hydrothermal Sediment.</title>
        <authorList>
            <person name="Zhou Z."/>
            <person name="Liu Y."/>
            <person name="Xu W."/>
            <person name="Pan J."/>
            <person name="Luo Z.H."/>
            <person name="Li M."/>
        </authorList>
    </citation>
    <scope>NUCLEOTIDE SEQUENCE [LARGE SCALE GENOMIC DNA]</scope>
    <source>
        <strain evidence="10">SpSt-289</strain>
    </source>
</reference>
<evidence type="ECO:0000256" key="3">
    <source>
        <dbReference type="ARBA" id="ARBA00022722"/>
    </source>
</evidence>
<feature type="domain" description="PIN" evidence="9">
    <location>
        <begin position="4"/>
        <end position="123"/>
    </location>
</feature>
<accession>A0A7C1FTB7</accession>
<gene>
    <name evidence="8" type="primary">vapC</name>
    <name evidence="10" type="ORF">ENQ20_10455</name>
</gene>
<proteinExistence type="inferred from homology"/>
<dbReference type="AlphaFoldDB" id="A0A7C1FTB7"/>
<dbReference type="InterPro" id="IPR029060">
    <property type="entry name" value="PIN-like_dom_sf"/>
</dbReference>
<keyword evidence="4 8" id="KW-0479">Metal-binding</keyword>
<feature type="binding site" evidence="8">
    <location>
        <position position="99"/>
    </location>
    <ligand>
        <name>Mg(2+)</name>
        <dbReference type="ChEBI" id="CHEBI:18420"/>
    </ligand>
</feature>
<evidence type="ECO:0000256" key="4">
    <source>
        <dbReference type="ARBA" id="ARBA00022723"/>
    </source>
</evidence>
<sequence length="140" mass="15344">MVLYVLDTSALLAHHRQEAGWSEVQALFEAEEAELILVSVSLAEFGRRLCELGATEEEIEATLTSYQLLFEEIVPVDAASAQAAFVLGCRTPRRLPLVDALIAAVAQIKGAILVHRDEHMRSLPADLVSQQDLGTSFITR</sequence>
<dbReference type="GO" id="GO:0090729">
    <property type="term" value="F:toxin activity"/>
    <property type="evidence" value="ECO:0007669"/>
    <property type="project" value="UniProtKB-KW"/>
</dbReference>
<evidence type="ECO:0000256" key="6">
    <source>
        <dbReference type="ARBA" id="ARBA00022842"/>
    </source>
</evidence>
<dbReference type="InterPro" id="IPR050556">
    <property type="entry name" value="Type_II_TA_system_RNase"/>
</dbReference>
<keyword evidence="2 8" id="KW-1277">Toxin-antitoxin system</keyword>
<comment type="cofactor">
    <cofactor evidence="1 8">
        <name>Mg(2+)</name>
        <dbReference type="ChEBI" id="CHEBI:18420"/>
    </cofactor>
</comment>
<dbReference type="GO" id="GO:0000287">
    <property type="term" value="F:magnesium ion binding"/>
    <property type="evidence" value="ECO:0007669"/>
    <property type="project" value="UniProtKB-UniRule"/>
</dbReference>
<dbReference type="InterPro" id="IPR022907">
    <property type="entry name" value="VapC_family"/>
</dbReference>
<keyword evidence="3 8" id="KW-0540">Nuclease</keyword>
<dbReference type="GO" id="GO:0016787">
    <property type="term" value="F:hydrolase activity"/>
    <property type="evidence" value="ECO:0007669"/>
    <property type="project" value="UniProtKB-KW"/>
</dbReference>
<organism evidence="10">
    <name type="scientific">Caldilinea aerophila</name>
    <dbReference type="NCBI Taxonomy" id="133453"/>
    <lineage>
        <taxon>Bacteria</taxon>
        <taxon>Bacillati</taxon>
        <taxon>Chloroflexota</taxon>
        <taxon>Caldilineae</taxon>
        <taxon>Caldilineales</taxon>
        <taxon>Caldilineaceae</taxon>
        <taxon>Caldilinea</taxon>
    </lineage>
</organism>
<comment type="function">
    <text evidence="8">Toxic component of a toxin-antitoxin (TA) system. An RNase.</text>
</comment>
<feature type="binding site" evidence="8">
    <location>
        <position position="7"/>
    </location>
    <ligand>
        <name>Mg(2+)</name>
        <dbReference type="ChEBI" id="CHEBI:18420"/>
    </ligand>
</feature>
<evidence type="ECO:0000313" key="10">
    <source>
        <dbReference type="EMBL" id="HDX31895.1"/>
    </source>
</evidence>
<dbReference type="PANTHER" id="PTHR33653">
    <property type="entry name" value="RIBONUCLEASE VAPC2"/>
    <property type="match status" value="1"/>
</dbReference>
<dbReference type="Gene3D" id="3.40.50.1010">
    <property type="entry name" value="5'-nuclease"/>
    <property type="match status" value="1"/>
</dbReference>
<keyword evidence="5 8" id="KW-0378">Hydrolase</keyword>
<dbReference type="EC" id="3.1.-.-" evidence="8"/>
<dbReference type="HAMAP" id="MF_00265">
    <property type="entry name" value="VapC_Nob1"/>
    <property type="match status" value="1"/>
</dbReference>